<keyword evidence="4" id="KW-0963">Cytoplasm</keyword>
<dbReference type="GO" id="GO:0006421">
    <property type="term" value="P:asparaginyl-tRNA aminoacylation"/>
    <property type="evidence" value="ECO:0007669"/>
    <property type="project" value="UniProtKB-UniRule"/>
</dbReference>
<dbReference type="SUPFAM" id="SSF55681">
    <property type="entry name" value="Class II aaRS and biotin synthetases"/>
    <property type="match status" value="1"/>
</dbReference>
<evidence type="ECO:0000256" key="9">
    <source>
        <dbReference type="ARBA" id="ARBA00023146"/>
    </source>
</evidence>
<evidence type="ECO:0000256" key="4">
    <source>
        <dbReference type="ARBA" id="ARBA00022490"/>
    </source>
</evidence>
<dbReference type="Pfam" id="PF01336">
    <property type="entry name" value="tRNA_anti-codon"/>
    <property type="match status" value="1"/>
</dbReference>
<dbReference type="Pfam" id="PF00152">
    <property type="entry name" value="tRNA-synt_2"/>
    <property type="match status" value="1"/>
</dbReference>
<dbReference type="Proteomes" id="UP000236248">
    <property type="component" value="Chromosome NCAV"/>
</dbReference>
<dbReference type="EMBL" id="LT981265">
    <property type="protein sequence ID" value="SPC33300.1"/>
    <property type="molecule type" value="Genomic_DNA"/>
</dbReference>
<gene>
    <name evidence="12" type="primary">asnS</name>
    <name evidence="12" type="ORF">NCAV_0100</name>
</gene>
<dbReference type="InterPro" id="IPR012340">
    <property type="entry name" value="NA-bd_OB-fold"/>
</dbReference>
<dbReference type="PANTHER" id="PTHR22594">
    <property type="entry name" value="ASPARTYL/LYSYL-TRNA SYNTHETASE"/>
    <property type="match status" value="1"/>
</dbReference>
<dbReference type="Gene3D" id="3.30.930.10">
    <property type="entry name" value="Bira Bifunctional Protein, Domain 2"/>
    <property type="match status" value="1"/>
</dbReference>
<comment type="subcellular location">
    <subcellularLocation>
        <location evidence="1">Cytoplasm</location>
    </subcellularLocation>
</comment>
<keyword evidence="9" id="KW-0030">Aminoacyl-tRNA synthetase</keyword>
<dbReference type="InterPro" id="IPR004364">
    <property type="entry name" value="Aa-tRNA-synt_II"/>
</dbReference>
<evidence type="ECO:0000256" key="2">
    <source>
        <dbReference type="ARBA" id="ARBA00005312"/>
    </source>
</evidence>
<dbReference type="Gene3D" id="2.40.50.140">
    <property type="entry name" value="Nucleic acid-binding proteins"/>
    <property type="match status" value="1"/>
</dbReference>
<dbReference type="CDD" id="cd00776">
    <property type="entry name" value="AsxRS_core"/>
    <property type="match status" value="1"/>
</dbReference>
<dbReference type="GO" id="GO:0003676">
    <property type="term" value="F:nucleic acid binding"/>
    <property type="evidence" value="ECO:0007669"/>
    <property type="project" value="InterPro"/>
</dbReference>
<evidence type="ECO:0000256" key="8">
    <source>
        <dbReference type="ARBA" id="ARBA00022917"/>
    </source>
</evidence>
<dbReference type="GO" id="GO:0006422">
    <property type="term" value="P:aspartyl-tRNA aminoacylation"/>
    <property type="evidence" value="ECO:0007669"/>
    <property type="project" value="InterPro"/>
</dbReference>
<dbReference type="InterPro" id="IPR004523">
    <property type="entry name" value="Asp-tRNA_synthase_2"/>
</dbReference>
<dbReference type="InterPro" id="IPR004365">
    <property type="entry name" value="NA-bd_OB_tRNA"/>
</dbReference>
<dbReference type="PROSITE" id="PS50862">
    <property type="entry name" value="AA_TRNA_LIGASE_II"/>
    <property type="match status" value="1"/>
</dbReference>
<dbReference type="GO" id="GO:0004816">
    <property type="term" value="F:asparagine-tRNA ligase activity"/>
    <property type="evidence" value="ECO:0007669"/>
    <property type="project" value="UniProtKB-UniRule"/>
</dbReference>
<reference evidence="13" key="1">
    <citation type="submission" date="2018-01" db="EMBL/GenBank/DDBJ databases">
        <authorList>
            <person name="Kerou L M."/>
        </authorList>
    </citation>
    <scope>NUCLEOTIDE SEQUENCE [LARGE SCALE GENOMIC DNA]</scope>
    <source>
        <strain evidence="13">SCU2</strain>
    </source>
</reference>
<evidence type="ECO:0000256" key="3">
    <source>
        <dbReference type="ARBA" id="ARBA00012816"/>
    </source>
</evidence>
<dbReference type="GO" id="GO:0004815">
    <property type="term" value="F:aspartate-tRNA ligase activity"/>
    <property type="evidence" value="ECO:0007669"/>
    <property type="project" value="InterPro"/>
</dbReference>
<accession>A0A2K5ANS9</accession>
<dbReference type="NCBIfam" id="NF003483">
    <property type="entry name" value="PRK05159.1"/>
    <property type="match status" value="1"/>
</dbReference>
<dbReference type="InterPro" id="IPR004522">
    <property type="entry name" value="Asn-tRNA-ligase"/>
</dbReference>
<sequence>MHVQSGAAVRTTVDECLSMQDGSMVELRGWVANKSDIGSLTFILLRDGSNYIQLVGKKGVSSDDVISIMKEVSIESAVLARGTLRSDARALNGKEVLVKDIEVIARAEEPWPINKSTVRSASFLYDNRHLSIRGMKSSSIMKIRSELIKAAFDFFYDHGFTFITAPSIVGTAVEGGATLFELEYFGKKVYLTQSAQFYEEAAICSFGKVFTMQPAFRAEKSKTPKHLTEFIMIEAEVAFNTQEDNMRLQEELLTYIYNRVAERRKREFDILGRRLKPVEKPFQRIKYDEVRDTAMKHGINFEWGEDIPTEAERLISRMFEQPFFITDYPLSARSFYHMCRDDDPRITLSSDLIAPEGFGEIATGGQRIHDYNTLLERIKSNNLPLESFRWYLDLRRYGMPPHAGFGIGVERVIRWLCNLKHIRATSLFPRTITRVYP</sequence>
<dbReference type="NCBIfam" id="TIGR00457">
    <property type="entry name" value="asnS"/>
    <property type="match status" value="1"/>
</dbReference>
<dbReference type="InterPro" id="IPR045864">
    <property type="entry name" value="aa-tRNA-synth_II/BPL/LPL"/>
</dbReference>
<evidence type="ECO:0000259" key="11">
    <source>
        <dbReference type="PROSITE" id="PS50862"/>
    </source>
</evidence>
<dbReference type="SUPFAM" id="SSF50249">
    <property type="entry name" value="Nucleic acid-binding proteins"/>
    <property type="match status" value="1"/>
</dbReference>
<dbReference type="PRINTS" id="PR01042">
    <property type="entry name" value="TRNASYNTHASP"/>
</dbReference>
<dbReference type="InterPro" id="IPR002312">
    <property type="entry name" value="Asp/Asn-tRNA-synth_IIb"/>
</dbReference>
<evidence type="ECO:0000313" key="13">
    <source>
        <dbReference type="Proteomes" id="UP000236248"/>
    </source>
</evidence>
<dbReference type="InterPro" id="IPR006195">
    <property type="entry name" value="aa-tRNA-synth_II"/>
</dbReference>
<evidence type="ECO:0000256" key="10">
    <source>
        <dbReference type="NCBIfam" id="TIGR00457"/>
    </source>
</evidence>
<evidence type="ECO:0000256" key="6">
    <source>
        <dbReference type="ARBA" id="ARBA00022741"/>
    </source>
</evidence>
<dbReference type="EC" id="6.1.1.22" evidence="3 10"/>
<dbReference type="AlphaFoldDB" id="A0A2K5ANS9"/>
<organism evidence="12 13">
    <name type="scientific">Candidatus Nitrosocaldus cavascurensis</name>
    <dbReference type="NCBI Taxonomy" id="2058097"/>
    <lineage>
        <taxon>Archaea</taxon>
        <taxon>Nitrososphaerota</taxon>
        <taxon>Nitrososphaeria</taxon>
        <taxon>Candidatus Nitrosocaldales</taxon>
        <taxon>Candidatus Nitrosocaldaceae</taxon>
        <taxon>Candidatus Nitrosocaldus</taxon>
    </lineage>
</organism>
<dbReference type="NCBIfam" id="TIGR00458">
    <property type="entry name" value="aspS_nondisc"/>
    <property type="match status" value="1"/>
</dbReference>
<dbReference type="PANTHER" id="PTHR22594:SF34">
    <property type="entry name" value="ASPARAGINE--TRNA LIGASE, MITOCHONDRIAL-RELATED"/>
    <property type="match status" value="1"/>
</dbReference>
<proteinExistence type="inferred from homology"/>
<feature type="domain" description="Aminoacyl-transfer RNA synthetases class-II family profile" evidence="11">
    <location>
        <begin position="141"/>
        <end position="429"/>
    </location>
</feature>
<keyword evidence="5 12" id="KW-0436">Ligase</keyword>
<keyword evidence="13" id="KW-1185">Reference proteome</keyword>
<name>A0A2K5ANS9_9ARCH</name>
<keyword evidence="6" id="KW-0547">Nucleotide-binding</keyword>
<dbReference type="GO" id="GO:0005737">
    <property type="term" value="C:cytoplasm"/>
    <property type="evidence" value="ECO:0007669"/>
    <property type="project" value="UniProtKB-SubCell"/>
</dbReference>
<dbReference type="NCBIfam" id="NF003037">
    <property type="entry name" value="PRK03932.1"/>
    <property type="match status" value="1"/>
</dbReference>
<evidence type="ECO:0000256" key="5">
    <source>
        <dbReference type="ARBA" id="ARBA00022598"/>
    </source>
</evidence>
<dbReference type="GO" id="GO:0005524">
    <property type="term" value="F:ATP binding"/>
    <property type="evidence" value="ECO:0007669"/>
    <property type="project" value="UniProtKB-KW"/>
</dbReference>
<comment type="similarity">
    <text evidence="2">Belongs to the class-II aminoacyl-tRNA synthetase family. Type 2 subfamily.</text>
</comment>
<evidence type="ECO:0000313" key="12">
    <source>
        <dbReference type="EMBL" id="SPC33300.1"/>
    </source>
</evidence>
<protein>
    <recommendedName>
        <fullName evidence="3 10">Asparagine--tRNA ligase</fullName>
        <ecNumber evidence="3 10">6.1.1.22</ecNumber>
    </recommendedName>
</protein>
<evidence type="ECO:0000256" key="1">
    <source>
        <dbReference type="ARBA" id="ARBA00004496"/>
    </source>
</evidence>
<evidence type="ECO:0000256" key="7">
    <source>
        <dbReference type="ARBA" id="ARBA00022840"/>
    </source>
</evidence>
<keyword evidence="7" id="KW-0067">ATP-binding</keyword>
<dbReference type="KEGG" id="ncv:NCAV_0100"/>
<keyword evidence="8" id="KW-0648">Protein biosynthesis</keyword>